<name>A0A7K0DJQ1_9NOCA</name>
<protein>
    <recommendedName>
        <fullName evidence="5">HTH tetR-type domain-containing protein</fullName>
    </recommendedName>
</protein>
<evidence type="ECO:0000313" key="6">
    <source>
        <dbReference type="EMBL" id="MQY25877.1"/>
    </source>
</evidence>
<keyword evidence="1" id="KW-0805">Transcription regulation</keyword>
<dbReference type="GO" id="GO:0000976">
    <property type="term" value="F:transcription cis-regulatory region binding"/>
    <property type="evidence" value="ECO:0007669"/>
    <property type="project" value="TreeGrafter"/>
</dbReference>
<dbReference type="PROSITE" id="PS50977">
    <property type="entry name" value="HTH_TETR_2"/>
    <property type="match status" value="1"/>
</dbReference>
<proteinExistence type="predicted"/>
<sequence length="190" mass="21357">MSPATPNPADWSDRRADARRNHERIVAAALEVFSEKGLQATVPEVAARAGVGKATVYRSYPTKADLVRAVADQELEWLRTRLAAIAEDDDPYTALRDFVGDASERLARQQMLLFEVMPRDDPRNSDSEPNRMLQRIIDAARERGQVRADVTALDLRVLVGGYARILFDLGIRDPAQWRRYADLVMAALRP</sequence>
<evidence type="ECO:0000313" key="7">
    <source>
        <dbReference type="Proteomes" id="UP000431401"/>
    </source>
</evidence>
<keyword evidence="3" id="KW-0804">Transcription</keyword>
<dbReference type="EMBL" id="WEGI01000003">
    <property type="protein sequence ID" value="MQY25877.1"/>
    <property type="molecule type" value="Genomic_DNA"/>
</dbReference>
<dbReference type="Proteomes" id="UP000431401">
    <property type="component" value="Unassembled WGS sequence"/>
</dbReference>
<dbReference type="InterPro" id="IPR001647">
    <property type="entry name" value="HTH_TetR"/>
</dbReference>
<dbReference type="GO" id="GO:0003700">
    <property type="term" value="F:DNA-binding transcription factor activity"/>
    <property type="evidence" value="ECO:0007669"/>
    <property type="project" value="TreeGrafter"/>
</dbReference>
<dbReference type="InterPro" id="IPR036271">
    <property type="entry name" value="Tet_transcr_reg_TetR-rel_C_sf"/>
</dbReference>
<dbReference type="PANTHER" id="PTHR30055">
    <property type="entry name" value="HTH-TYPE TRANSCRIPTIONAL REGULATOR RUTR"/>
    <property type="match status" value="1"/>
</dbReference>
<dbReference type="AlphaFoldDB" id="A0A7K0DJQ1"/>
<keyword evidence="7" id="KW-1185">Reference proteome</keyword>
<dbReference type="RefSeq" id="WP_153339748.1">
    <property type="nucleotide sequence ID" value="NZ_WEGI01000003.1"/>
</dbReference>
<dbReference type="Gene3D" id="1.10.357.10">
    <property type="entry name" value="Tetracycline Repressor, domain 2"/>
    <property type="match status" value="1"/>
</dbReference>
<dbReference type="OrthoDB" id="9795011at2"/>
<keyword evidence="2 4" id="KW-0238">DNA-binding</keyword>
<comment type="caution">
    <text evidence="6">The sequence shown here is derived from an EMBL/GenBank/DDBJ whole genome shotgun (WGS) entry which is preliminary data.</text>
</comment>
<dbReference type="PRINTS" id="PR00455">
    <property type="entry name" value="HTHTETR"/>
</dbReference>
<dbReference type="Pfam" id="PF21597">
    <property type="entry name" value="TetR_C_43"/>
    <property type="match status" value="1"/>
</dbReference>
<organism evidence="6 7">
    <name type="scientific">Nocardia aurantia</name>
    <dbReference type="NCBI Taxonomy" id="2585199"/>
    <lineage>
        <taxon>Bacteria</taxon>
        <taxon>Bacillati</taxon>
        <taxon>Actinomycetota</taxon>
        <taxon>Actinomycetes</taxon>
        <taxon>Mycobacteriales</taxon>
        <taxon>Nocardiaceae</taxon>
        <taxon>Nocardia</taxon>
    </lineage>
</organism>
<reference evidence="6 7" key="1">
    <citation type="submission" date="2019-10" db="EMBL/GenBank/DDBJ databases">
        <title>Nocardia macrotermitis sp. nov. and Nocardia aurantia sp. nov., isolated from the gut of fungus growing-termite Macrotermes natalensis.</title>
        <authorList>
            <person name="Benndorf R."/>
            <person name="Schwitalla J."/>
            <person name="Martin K."/>
            <person name="De Beer W."/>
            <person name="Kaster A.-K."/>
            <person name="Vollmers J."/>
            <person name="Poulsen M."/>
            <person name="Beemelmanns C."/>
        </authorList>
    </citation>
    <scope>NUCLEOTIDE SEQUENCE [LARGE SCALE GENOMIC DNA]</scope>
    <source>
        <strain evidence="6 7">RB56</strain>
    </source>
</reference>
<evidence type="ECO:0000256" key="2">
    <source>
        <dbReference type="ARBA" id="ARBA00023125"/>
    </source>
</evidence>
<dbReference type="InterPro" id="IPR009057">
    <property type="entry name" value="Homeodomain-like_sf"/>
</dbReference>
<evidence type="ECO:0000256" key="4">
    <source>
        <dbReference type="PROSITE-ProRule" id="PRU00335"/>
    </source>
</evidence>
<gene>
    <name evidence="6" type="ORF">NRB56_14360</name>
</gene>
<dbReference type="SUPFAM" id="SSF48498">
    <property type="entry name" value="Tetracyclin repressor-like, C-terminal domain"/>
    <property type="match status" value="1"/>
</dbReference>
<dbReference type="InterPro" id="IPR050109">
    <property type="entry name" value="HTH-type_TetR-like_transc_reg"/>
</dbReference>
<dbReference type="SUPFAM" id="SSF46689">
    <property type="entry name" value="Homeodomain-like"/>
    <property type="match status" value="1"/>
</dbReference>
<accession>A0A7K0DJQ1</accession>
<dbReference type="InterPro" id="IPR049445">
    <property type="entry name" value="TetR_SbtR-like_C"/>
</dbReference>
<feature type="domain" description="HTH tetR-type" evidence="5">
    <location>
        <begin position="19"/>
        <end position="78"/>
    </location>
</feature>
<feature type="DNA-binding region" description="H-T-H motif" evidence="4">
    <location>
        <begin position="41"/>
        <end position="60"/>
    </location>
</feature>
<dbReference type="PANTHER" id="PTHR30055:SF234">
    <property type="entry name" value="HTH-TYPE TRANSCRIPTIONAL REGULATOR BETI"/>
    <property type="match status" value="1"/>
</dbReference>
<evidence type="ECO:0000259" key="5">
    <source>
        <dbReference type="PROSITE" id="PS50977"/>
    </source>
</evidence>
<evidence type="ECO:0000256" key="3">
    <source>
        <dbReference type="ARBA" id="ARBA00023163"/>
    </source>
</evidence>
<evidence type="ECO:0000256" key="1">
    <source>
        <dbReference type="ARBA" id="ARBA00023015"/>
    </source>
</evidence>
<dbReference type="Pfam" id="PF00440">
    <property type="entry name" value="TetR_N"/>
    <property type="match status" value="1"/>
</dbReference>